<proteinExistence type="predicted"/>
<dbReference type="Gene3D" id="3.30.160.150">
    <property type="entry name" value="Lipoprotein like domain"/>
    <property type="match status" value="1"/>
</dbReference>
<comment type="caution">
    <text evidence="1">The sequence shown here is derived from an EMBL/GenBank/DDBJ whole genome shotgun (WGS) entry which is preliminary data.</text>
</comment>
<dbReference type="Pfam" id="PF04390">
    <property type="entry name" value="LptE"/>
    <property type="match status" value="1"/>
</dbReference>
<dbReference type="AlphaFoldDB" id="A0A037ZRJ5"/>
<accession>A0A037ZRJ5</accession>
<gene>
    <name evidence="1" type="ORF">ACMU_02860</name>
</gene>
<sequence>MLLSDRRRILLCLAALPLAGCGFEPALGTGSAARGLVGQVRVADATDNLSFALTGQLERRLGRGDGGRFTLTYAIRTKRDGLGITPGQVTTRFNLSGDVDYVLTDATTGAAVAQGTVTNFVGYSATSTTVANLRAESDAKERLMVILADQLVTELIAKVDA</sequence>
<reference evidence="1 2" key="1">
    <citation type="submission" date="2014-03" db="EMBL/GenBank/DDBJ databases">
        <title>Draft Genome Sequence of Actibacterium mucosum KCTC 23349, a Marine Alphaproteobacterium with Complex Ionic Requirements Isolated from Mediterranean Seawater at Malvarrosa Beach, Valencia, Spain.</title>
        <authorList>
            <person name="Arahal D.R."/>
            <person name="Shao Z."/>
            <person name="Lai Q."/>
            <person name="Pujalte M.J."/>
        </authorList>
    </citation>
    <scope>NUCLEOTIDE SEQUENCE [LARGE SCALE GENOMIC DNA]</scope>
    <source>
        <strain evidence="1 2">KCTC 23349</strain>
    </source>
</reference>
<evidence type="ECO:0008006" key="3">
    <source>
        <dbReference type="Google" id="ProtNLM"/>
    </source>
</evidence>
<evidence type="ECO:0000313" key="1">
    <source>
        <dbReference type="EMBL" id="KAJ57462.1"/>
    </source>
</evidence>
<dbReference type="Proteomes" id="UP000026249">
    <property type="component" value="Unassembled WGS sequence"/>
</dbReference>
<protein>
    <recommendedName>
        <fullName evidence="3">Lipoprotein</fullName>
    </recommendedName>
</protein>
<dbReference type="RefSeq" id="WP_035255816.1">
    <property type="nucleotide sequence ID" value="NZ_JFKE01000001.1"/>
</dbReference>
<dbReference type="STRING" id="1454373.ACMU_02860"/>
<dbReference type="InterPro" id="IPR007485">
    <property type="entry name" value="LPS_assembly_LptE"/>
</dbReference>
<dbReference type="EMBL" id="JFKE01000001">
    <property type="protein sequence ID" value="KAJ57462.1"/>
    <property type="molecule type" value="Genomic_DNA"/>
</dbReference>
<evidence type="ECO:0000313" key="2">
    <source>
        <dbReference type="Proteomes" id="UP000026249"/>
    </source>
</evidence>
<organism evidence="1 2">
    <name type="scientific">Actibacterium mucosum KCTC 23349</name>
    <dbReference type="NCBI Taxonomy" id="1454373"/>
    <lineage>
        <taxon>Bacteria</taxon>
        <taxon>Pseudomonadati</taxon>
        <taxon>Pseudomonadota</taxon>
        <taxon>Alphaproteobacteria</taxon>
        <taxon>Rhodobacterales</taxon>
        <taxon>Roseobacteraceae</taxon>
        <taxon>Actibacterium</taxon>
    </lineage>
</organism>
<keyword evidence="2" id="KW-1185">Reference proteome</keyword>
<name>A0A037ZRJ5_9RHOB</name>
<dbReference type="GO" id="GO:0043165">
    <property type="term" value="P:Gram-negative-bacterium-type cell outer membrane assembly"/>
    <property type="evidence" value="ECO:0007669"/>
    <property type="project" value="InterPro"/>
</dbReference>
<dbReference type="OrthoDB" id="7629596at2"/>
<dbReference type="GO" id="GO:0019867">
    <property type="term" value="C:outer membrane"/>
    <property type="evidence" value="ECO:0007669"/>
    <property type="project" value="InterPro"/>
</dbReference>